<evidence type="ECO:0000256" key="3">
    <source>
        <dbReference type="ARBA" id="ARBA00013104"/>
    </source>
</evidence>
<dbReference type="PRINTS" id="PR01001">
    <property type="entry name" value="FADG3PDH"/>
</dbReference>
<dbReference type="InterPro" id="IPR006076">
    <property type="entry name" value="FAD-dep_OxRdtase"/>
</dbReference>
<evidence type="ECO:0000256" key="5">
    <source>
        <dbReference type="ARBA" id="ARBA00022630"/>
    </source>
</evidence>
<keyword evidence="7" id="KW-0274">FAD</keyword>
<dbReference type="InterPro" id="IPR000447">
    <property type="entry name" value="G3P_DH_FAD-dep"/>
</dbReference>
<keyword evidence="8" id="KW-0560">Oxidoreductase</keyword>
<feature type="domain" description="FAD dependent oxidoreductase" evidence="11">
    <location>
        <begin position="21"/>
        <end position="351"/>
    </location>
</feature>
<comment type="similarity">
    <text evidence="2">Belongs to the FAD-dependent glycerol-3-phosphate dehydrogenase family.</text>
</comment>
<evidence type="ECO:0000256" key="10">
    <source>
        <dbReference type="ARBA" id="ARBA00049503"/>
    </source>
</evidence>
<dbReference type="Gene3D" id="1.10.8.870">
    <property type="entry name" value="Alpha-glycerophosphate oxidase, cap domain"/>
    <property type="match status" value="1"/>
</dbReference>
<dbReference type="SUPFAM" id="SSF54373">
    <property type="entry name" value="FAD-linked reductases, C-terminal domain"/>
    <property type="match status" value="1"/>
</dbReference>
<dbReference type="NCBIfam" id="NF033461">
    <property type="entry name" value="glycerol3P_ox_1"/>
    <property type="match status" value="1"/>
</dbReference>
<gene>
    <name evidence="13" type="primary">glpO</name>
    <name evidence="13" type="ORF">ACFQ4L_08155</name>
</gene>
<protein>
    <recommendedName>
        <fullName evidence="4">Alpha-glycerophosphate oxidase</fullName>
        <ecNumber evidence="3">1.1.3.21</ecNumber>
    </recommendedName>
    <alternativeName>
        <fullName evidence="9">Glycerol-3-phosphate oxidase</fullName>
    </alternativeName>
</protein>
<feature type="domain" description="Alpha-glycerophosphate oxidase C-terminal" evidence="12">
    <location>
        <begin position="464"/>
        <end position="585"/>
    </location>
</feature>
<dbReference type="InterPro" id="IPR038299">
    <property type="entry name" value="DAO_C_sf"/>
</dbReference>
<keyword evidence="14" id="KW-1185">Reference proteome</keyword>
<dbReference type="EC" id="1.1.3.21" evidence="3"/>
<comment type="cofactor">
    <cofactor evidence="1">
        <name>FAD</name>
        <dbReference type="ChEBI" id="CHEBI:57692"/>
    </cofactor>
</comment>
<dbReference type="InterPro" id="IPR031656">
    <property type="entry name" value="DAO_C"/>
</dbReference>
<comment type="catalytic activity">
    <reaction evidence="10">
        <text>sn-glycerol 3-phosphate + O2 = dihydroxyacetone phosphate + H2O2</text>
        <dbReference type="Rhea" id="RHEA:18369"/>
        <dbReference type="ChEBI" id="CHEBI:15379"/>
        <dbReference type="ChEBI" id="CHEBI:16240"/>
        <dbReference type="ChEBI" id="CHEBI:57597"/>
        <dbReference type="ChEBI" id="CHEBI:57642"/>
        <dbReference type="EC" id="1.1.3.21"/>
    </reaction>
</comment>
<evidence type="ECO:0000256" key="8">
    <source>
        <dbReference type="ARBA" id="ARBA00023002"/>
    </source>
</evidence>
<evidence type="ECO:0000259" key="11">
    <source>
        <dbReference type="Pfam" id="PF01266"/>
    </source>
</evidence>
<evidence type="ECO:0000256" key="6">
    <source>
        <dbReference type="ARBA" id="ARBA00022798"/>
    </source>
</evidence>
<evidence type="ECO:0000259" key="12">
    <source>
        <dbReference type="Pfam" id="PF16901"/>
    </source>
</evidence>
<dbReference type="Gene3D" id="3.50.50.60">
    <property type="entry name" value="FAD/NAD(P)-binding domain"/>
    <property type="match status" value="1"/>
</dbReference>
<dbReference type="RefSeq" id="WP_125578333.1">
    <property type="nucleotide sequence ID" value="NZ_JBHTOF010000093.1"/>
</dbReference>
<dbReference type="PROSITE" id="PS00977">
    <property type="entry name" value="FAD_G3PDH_1"/>
    <property type="match status" value="1"/>
</dbReference>
<dbReference type="Proteomes" id="UP001597244">
    <property type="component" value="Unassembled WGS sequence"/>
</dbReference>
<reference evidence="14" key="1">
    <citation type="journal article" date="2019" name="Int. J. Syst. Evol. Microbiol.">
        <title>The Global Catalogue of Microorganisms (GCM) 10K type strain sequencing project: providing services to taxonomists for standard genome sequencing and annotation.</title>
        <authorList>
            <consortium name="The Broad Institute Genomics Platform"/>
            <consortium name="The Broad Institute Genome Sequencing Center for Infectious Disease"/>
            <person name="Wu L."/>
            <person name="Ma J."/>
        </authorList>
    </citation>
    <scope>NUCLEOTIDE SEQUENCE [LARGE SCALE GENOMIC DNA]</scope>
    <source>
        <strain evidence="14">CCM 8951</strain>
    </source>
</reference>
<evidence type="ECO:0000256" key="7">
    <source>
        <dbReference type="ARBA" id="ARBA00022827"/>
    </source>
</evidence>
<proteinExistence type="inferred from homology"/>
<dbReference type="PANTHER" id="PTHR11985">
    <property type="entry name" value="GLYCEROL-3-PHOSPHATE DEHYDROGENASE"/>
    <property type="match status" value="1"/>
</dbReference>
<dbReference type="EMBL" id="JBHTOF010000093">
    <property type="protein sequence ID" value="MFD1466034.1"/>
    <property type="molecule type" value="Genomic_DNA"/>
</dbReference>
<dbReference type="Pfam" id="PF16901">
    <property type="entry name" value="DAO_C"/>
    <property type="match status" value="1"/>
</dbReference>
<dbReference type="InterPro" id="IPR036188">
    <property type="entry name" value="FAD/NAD-bd_sf"/>
</dbReference>
<dbReference type="Pfam" id="PF01266">
    <property type="entry name" value="DAO"/>
    <property type="match status" value="1"/>
</dbReference>
<organism evidence="13 14">
    <name type="scientific">Lapidilactobacillus mulanensis</name>
    <dbReference type="NCBI Taxonomy" id="2485999"/>
    <lineage>
        <taxon>Bacteria</taxon>
        <taxon>Bacillati</taxon>
        <taxon>Bacillota</taxon>
        <taxon>Bacilli</taxon>
        <taxon>Lactobacillales</taxon>
        <taxon>Lactobacillaceae</taxon>
        <taxon>Lapidilactobacillus</taxon>
    </lineage>
</organism>
<comment type="caution">
    <text evidence="13">The sequence shown here is derived from an EMBL/GenBank/DDBJ whole genome shotgun (WGS) entry which is preliminary data.</text>
</comment>
<accession>A0ABW4DPP6</accession>
<sequence length="617" mass="68288">MTFSQQTRQENLFKLANEKFDLLIIGGGITGAGVALQAAASGLKTALVEMQDFAEGTSSRSTKMVHGGIRYLKTFDVGVVADTVNERARIQKIAPHIPRPTRMILPIYDEPHATYDLFSVKVAMHLYDQLAGLTDSNDTSYMLTHDEVIAKIPTLNRENLLGAGCYLDFTNNDARLVIENIKKAATLGATLANRVKIVELLHDDQNQIIGAYAEDTLTEKAFSIDARVVINATGPWVDETNQLDKKIVVAPQLRPTKGVHFVVDWQKLPVPQPLYFDSLHHDQRMIFVIPRLGKTYFGTTDTDYNGDITHPQISNTDLNYLLSTINQRFPKADLSLADIEVGWAGIRPLIASNSSSDYNGGGGHLDDRSIDHVIDAVINYRQGKADRTDVADSVLASEQALSEKIIQPSQVSRGSLLTTKNDGLIVLSGGKITDYRRMATGAIHAVIDQLSSKFDRHFQIVDSTKLKVAGGDLNPDNVAHDLAAIREQGEVLGLSKDDANVITNLFGSNALAIFNNIHSTQAAAGLSLRETLILHYCLAEEMVLTPVDYLLRRTNHVLFDDRHLNEIQDGIVNEMAHILNWSTETKQLMIKDLEKTLFAYELKYLKAGQSMIEPNQY</sequence>
<dbReference type="SUPFAM" id="SSF51905">
    <property type="entry name" value="FAD/NAD(P)-binding domain"/>
    <property type="match status" value="1"/>
</dbReference>
<evidence type="ECO:0000313" key="13">
    <source>
        <dbReference type="EMBL" id="MFD1466034.1"/>
    </source>
</evidence>
<keyword evidence="6" id="KW-0319">Glycerol metabolism</keyword>
<evidence type="ECO:0000256" key="2">
    <source>
        <dbReference type="ARBA" id="ARBA00007330"/>
    </source>
</evidence>
<dbReference type="Gene3D" id="3.30.9.10">
    <property type="entry name" value="D-Amino Acid Oxidase, subunit A, domain 2"/>
    <property type="match status" value="1"/>
</dbReference>
<evidence type="ECO:0000256" key="1">
    <source>
        <dbReference type="ARBA" id="ARBA00001974"/>
    </source>
</evidence>
<dbReference type="PANTHER" id="PTHR11985:SF35">
    <property type="entry name" value="ANAEROBIC GLYCEROL-3-PHOSPHATE DEHYDROGENASE SUBUNIT A"/>
    <property type="match status" value="1"/>
</dbReference>
<evidence type="ECO:0000256" key="9">
    <source>
        <dbReference type="ARBA" id="ARBA00032349"/>
    </source>
</evidence>
<evidence type="ECO:0000313" key="14">
    <source>
        <dbReference type="Proteomes" id="UP001597244"/>
    </source>
</evidence>
<name>A0ABW4DPP6_9LACO</name>
<keyword evidence="5" id="KW-0285">Flavoprotein</keyword>
<evidence type="ECO:0000256" key="4">
    <source>
        <dbReference type="ARBA" id="ARBA00021658"/>
    </source>
</evidence>